<feature type="compositionally biased region" description="Polar residues" evidence="1">
    <location>
        <begin position="25"/>
        <end position="45"/>
    </location>
</feature>
<protein>
    <submittedName>
        <fullName evidence="3">BTB/POZ domain-containing protein 8</fullName>
    </submittedName>
</protein>
<feature type="compositionally biased region" description="Polar residues" evidence="1">
    <location>
        <begin position="313"/>
        <end position="339"/>
    </location>
</feature>
<dbReference type="EMBL" id="GGYP01001179">
    <property type="protein sequence ID" value="MDE45950.1"/>
    <property type="molecule type" value="Transcribed_RNA"/>
</dbReference>
<dbReference type="InterPro" id="IPR000210">
    <property type="entry name" value="BTB/POZ_dom"/>
</dbReference>
<reference evidence="3" key="1">
    <citation type="submission" date="2018-10" db="EMBL/GenBank/DDBJ databases">
        <title>Transcriptome assembly of Aceria tosichella (Wheat curl mite) Type 2.</title>
        <authorList>
            <person name="Scully E.D."/>
            <person name="Geib S.M."/>
            <person name="Palmer N.A."/>
            <person name="Gupta A.K."/>
            <person name="Sarath G."/>
            <person name="Tatineni S."/>
        </authorList>
    </citation>
    <scope>NUCLEOTIDE SEQUENCE</scope>
    <source>
        <strain evidence="3">LincolnNE</strain>
    </source>
</reference>
<gene>
    <name evidence="3" type="primary">BTBD8</name>
    <name evidence="3" type="ORF">g.10103</name>
</gene>
<feature type="compositionally biased region" description="Basic and acidic residues" evidence="1">
    <location>
        <begin position="46"/>
        <end position="61"/>
    </location>
</feature>
<dbReference type="PROSITE" id="PS50097">
    <property type="entry name" value="BTB"/>
    <property type="match status" value="1"/>
</dbReference>
<feature type="compositionally biased region" description="Low complexity" evidence="1">
    <location>
        <begin position="990"/>
        <end position="1014"/>
    </location>
</feature>
<feature type="region of interest" description="Disordered" evidence="1">
    <location>
        <begin position="568"/>
        <end position="588"/>
    </location>
</feature>
<feature type="region of interest" description="Disordered" evidence="1">
    <location>
        <begin position="980"/>
        <end position="1054"/>
    </location>
</feature>
<feature type="region of interest" description="Disordered" evidence="1">
    <location>
        <begin position="1"/>
        <end position="72"/>
    </location>
</feature>
<feature type="compositionally biased region" description="Polar residues" evidence="1">
    <location>
        <begin position="399"/>
        <end position="409"/>
    </location>
</feature>
<dbReference type="SUPFAM" id="SSF54695">
    <property type="entry name" value="POZ domain"/>
    <property type="match status" value="1"/>
</dbReference>
<dbReference type="Gene3D" id="3.30.710.10">
    <property type="entry name" value="Potassium Channel Kv1.1, Chain A"/>
    <property type="match status" value="1"/>
</dbReference>
<evidence type="ECO:0000259" key="2">
    <source>
        <dbReference type="PROSITE" id="PS50097"/>
    </source>
</evidence>
<feature type="compositionally biased region" description="Polar residues" evidence="1">
    <location>
        <begin position="1015"/>
        <end position="1036"/>
    </location>
</feature>
<feature type="domain" description="BTB" evidence="2">
    <location>
        <begin position="636"/>
        <end position="712"/>
    </location>
</feature>
<organism evidence="3">
    <name type="scientific">Aceria tosichella</name>
    <name type="common">wheat curl mite</name>
    <dbReference type="NCBI Taxonomy" id="561515"/>
    <lineage>
        <taxon>Eukaryota</taxon>
        <taxon>Metazoa</taxon>
        <taxon>Ecdysozoa</taxon>
        <taxon>Arthropoda</taxon>
        <taxon>Chelicerata</taxon>
        <taxon>Arachnida</taxon>
        <taxon>Acari</taxon>
        <taxon>Acariformes</taxon>
        <taxon>Trombidiformes</taxon>
        <taxon>Prostigmata</taxon>
        <taxon>Eupodina</taxon>
        <taxon>Eriophyoidea</taxon>
        <taxon>Eriophyidae</taxon>
        <taxon>Eriophyinae</taxon>
        <taxon>Aceriini</taxon>
        <taxon>Aceria</taxon>
    </lineage>
</organism>
<dbReference type="AlphaFoldDB" id="A0A6G1S7N6"/>
<feature type="compositionally biased region" description="Low complexity" evidence="1">
    <location>
        <begin position="457"/>
        <end position="473"/>
    </location>
</feature>
<feature type="region of interest" description="Disordered" evidence="1">
    <location>
        <begin position="187"/>
        <end position="209"/>
    </location>
</feature>
<feature type="compositionally biased region" description="Polar residues" evidence="1">
    <location>
        <begin position="371"/>
        <end position="381"/>
    </location>
</feature>
<feature type="compositionally biased region" description="Basic and acidic residues" evidence="1">
    <location>
        <begin position="345"/>
        <end position="355"/>
    </location>
</feature>
<dbReference type="Pfam" id="PF26017">
    <property type="entry name" value="BACK_BTBD8"/>
    <property type="match status" value="1"/>
</dbReference>
<feature type="compositionally biased region" description="Polar residues" evidence="1">
    <location>
        <begin position="536"/>
        <end position="549"/>
    </location>
</feature>
<dbReference type="PANTHER" id="PTHR22427:SF7">
    <property type="entry name" value="GH15728P"/>
    <property type="match status" value="1"/>
</dbReference>
<dbReference type="Pfam" id="PF00651">
    <property type="entry name" value="BTB"/>
    <property type="match status" value="1"/>
</dbReference>
<dbReference type="InterPro" id="IPR043225">
    <property type="entry name" value="BACK_BTBD8"/>
</dbReference>
<dbReference type="PANTHER" id="PTHR22427">
    <property type="entry name" value="GH15728P"/>
    <property type="match status" value="1"/>
</dbReference>
<feature type="compositionally biased region" description="Polar residues" evidence="1">
    <location>
        <begin position="569"/>
        <end position="583"/>
    </location>
</feature>
<name>A0A6G1S7N6_9ACAR</name>
<dbReference type="InterPro" id="IPR011333">
    <property type="entry name" value="SKP1/BTB/POZ_sf"/>
</dbReference>
<feature type="region of interest" description="Disordered" evidence="1">
    <location>
        <begin position="312"/>
        <end position="549"/>
    </location>
</feature>
<sequence>MAHVPRQPEQTQEHQNPRPHIRAPQLTSTTAVSQSFRDQQHNSQTTKEHTKNRTESVKSNDKNAFNRYSSQRHSKTLVSYPLETQKEPAKLQLAGIPKPSKHFARKCQAEYQVLLETIKPEYLDNIKSLYEDQIYVDLYIKIGDVDLERPLHKCIIASRAFKFYCALKGFKEPNSITDKGTIVEGLQASSPERHSSSISTSSKTDEKVTIPDQEDQLLLAAQAERKEEQLREALEVLNCELPENLINIEFLLSFARRAYLDQDLTEDETHLHLLIINWLKTNKPEVIKVANANKCSPDHRESFRTIQPDFEQLSISDNNSPAMSVNEQSSTELQKNANDLTGGENSREGTTRDDSSAVVGLTRTETFEMLSRTNPDDTSATNKDDDPTFDDEDKDRSEISVNTSESSEPYTPVTRTGLKPKKFTPIVGMKSSKSSRTTSVKKKLDFDDGDKRDHTKTTQSTSSNTSSSILTTTPPVVSKRSSLTVGISSNSESSTSPSLSSPAQASLKSRNSVATKTSPPKVRQTIVARAHPISLERSQSPATSLSKGPTKNFIAANKKLISQIEKKALSSTTHQNEHQAQANDDSENEISDASLLTLFEPLSTDNMAAQLDKLALVSHSKLADALSQLFIGGILTDMAVVARDNKEINAHRCILAARSAYLNDQLTKLNLPSMTSEGSTKQLIKIDLTEYSYAAVYFSMMHIYSGIVKVPEDLELEELTKLSHLLHVGTLRQVCMHNLRMNYCHFFHKPCNVCCIGVLKTLPLAWRYDLTELYTKCLQWIGANFAQIFCLEEFSNLKPRDLIEECYKETSSQLTPDNVIQKTIECQKLLKSLPRVKWTESIICLVGRQLEDFCHYVADNYEKIIQSESFLNLGKSCWECEVLEENLLAAMNHLKPDSGCKTLIQLDKIECSIETYCDEPRSVSETFANLISKMRKYCERYLLKEAAAVVHCSSWRMMSPSLQKKIKDQALIVTDFDEPTRHLSSKPKLPSMSRHQQQSSSKSSPSPQPNNSNSDTKSPSNRSTPDSKLKSPNTTYLPPPKTKPAAARHVKVLK</sequence>
<proteinExistence type="predicted"/>
<dbReference type="SMART" id="SM00225">
    <property type="entry name" value="BTB"/>
    <property type="match status" value="1"/>
</dbReference>
<feature type="compositionally biased region" description="Basic and acidic residues" evidence="1">
    <location>
        <begin position="442"/>
        <end position="456"/>
    </location>
</feature>
<evidence type="ECO:0000256" key="1">
    <source>
        <dbReference type="SAM" id="MobiDB-lite"/>
    </source>
</evidence>
<evidence type="ECO:0000313" key="3">
    <source>
        <dbReference type="EMBL" id="MDE45950.1"/>
    </source>
</evidence>
<accession>A0A6G1S7N6</accession>
<feature type="compositionally biased region" description="Low complexity" evidence="1">
    <location>
        <begin position="488"/>
        <end position="509"/>
    </location>
</feature>